<dbReference type="CDD" id="cd24049">
    <property type="entry name" value="ASKHA_NBD_PilM"/>
    <property type="match status" value="1"/>
</dbReference>
<dbReference type="InterPro" id="IPR043129">
    <property type="entry name" value="ATPase_NBD"/>
</dbReference>
<dbReference type="AlphaFoldDB" id="A0A933W759"/>
<comment type="caution">
    <text evidence="1">The sequence shown here is derived from an EMBL/GenBank/DDBJ whole genome shotgun (WGS) entry which is preliminary data.</text>
</comment>
<dbReference type="InterPro" id="IPR005883">
    <property type="entry name" value="PilM"/>
</dbReference>
<dbReference type="PANTHER" id="PTHR32432">
    <property type="entry name" value="CELL DIVISION PROTEIN FTSA-RELATED"/>
    <property type="match status" value="1"/>
</dbReference>
<dbReference type="Pfam" id="PF11104">
    <property type="entry name" value="PilM_2"/>
    <property type="match status" value="1"/>
</dbReference>
<dbReference type="NCBIfam" id="TIGR01175">
    <property type="entry name" value="pilM"/>
    <property type="match status" value="1"/>
</dbReference>
<accession>A0A933W759</accession>
<dbReference type="PANTHER" id="PTHR32432:SF3">
    <property type="entry name" value="ETHANOLAMINE UTILIZATION PROTEIN EUTJ"/>
    <property type="match status" value="1"/>
</dbReference>
<protein>
    <submittedName>
        <fullName evidence="1">Type IV pilus assembly protein PilM</fullName>
    </submittedName>
</protein>
<dbReference type="Gene3D" id="3.30.420.40">
    <property type="match status" value="2"/>
</dbReference>
<dbReference type="InterPro" id="IPR050696">
    <property type="entry name" value="FtsA/MreB"/>
</dbReference>
<evidence type="ECO:0000313" key="1">
    <source>
        <dbReference type="EMBL" id="MBI5168057.1"/>
    </source>
</evidence>
<dbReference type="Proteomes" id="UP000696931">
    <property type="component" value="Unassembled WGS sequence"/>
</dbReference>
<name>A0A933W759_UNCEI</name>
<dbReference type="EMBL" id="JACRIW010000010">
    <property type="protein sequence ID" value="MBI5168057.1"/>
    <property type="molecule type" value="Genomic_DNA"/>
</dbReference>
<proteinExistence type="predicted"/>
<dbReference type="Gene3D" id="3.30.1490.300">
    <property type="match status" value="1"/>
</dbReference>
<sequence>MNLGLNARPWAGLDIGEYSVKLMALQPGVGHGRHFVSEAPLHRLSNDVTMPPEAIARVVGECFSLAGLTPRSFRGVTLALSGSDVIVKQVPLPLMDDAEVPGALRYEARKHLPFDPASCVLDYQILGRYPTEKRLDVLLAAVPQARLDRAMAPLKLLGIEADIVDAAPLALTNSLSKTGDRDTEARVMLDFGHTGSWLTLHQRGAPYFARRLDFGGATVTQAIADATRVPFEEAEEWKLEAGADAPSMRVSPDSPEMLAMQSCVRTLGDELRRSFTFYRTMAPLPESFSLWLSGSTARLPGIAGWLAEALDAPVLVYNPLDILGPDLRATPPGGPQFSLAYGLALRAA</sequence>
<gene>
    <name evidence="1" type="primary">pilM</name>
    <name evidence="1" type="ORF">HZA61_01075</name>
</gene>
<organism evidence="1 2">
    <name type="scientific">Eiseniibacteriota bacterium</name>
    <dbReference type="NCBI Taxonomy" id="2212470"/>
    <lineage>
        <taxon>Bacteria</taxon>
        <taxon>Candidatus Eiseniibacteriota</taxon>
    </lineage>
</organism>
<dbReference type="SUPFAM" id="SSF53067">
    <property type="entry name" value="Actin-like ATPase domain"/>
    <property type="match status" value="2"/>
</dbReference>
<reference evidence="1" key="1">
    <citation type="submission" date="2020-07" db="EMBL/GenBank/DDBJ databases">
        <title>Huge and variable diversity of episymbiotic CPR bacteria and DPANN archaea in groundwater ecosystems.</title>
        <authorList>
            <person name="He C.Y."/>
            <person name="Keren R."/>
            <person name="Whittaker M."/>
            <person name="Farag I.F."/>
            <person name="Doudna J."/>
            <person name="Cate J.H.D."/>
            <person name="Banfield J.F."/>
        </authorList>
    </citation>
    <scope>NUCLEOTIDE SEQUENCE</scope>
    <source>
        <strain evidence="1">NC_groundwater_1813_Pr3_B-0.1um_71_17</strain>
    </source>
</reference>
<dbReference type="PIRSF" id="PIRSF019169">
    <property type="entry name" value="PilM"/>
    <property type="match status" value="1"/>
</dbReference>
<evidence type="ECO:0000313" key="2">
    <source>
        <dbReference type="Proteomes" id="UP000696931"/>
    </source>
</evidence>